<dbReference type="InterPro" id="IPR008511">
    <property type="entry name" value="ROH1-like"/>
</dbReference>
<evidence type="ECO:0000256" key="2">
    <source>
        <dbReference type="SAM" id="SignalP"/>
    </source>
</evidence>
<evidence type="ECO:0000313" key="3">
    <source>
        <dbReference type="EMBL" id="VAH72022.1"/>
    </source>
</evidence>
<feature type="chain" id="PRO_5040174880" evidence="2">
    <location>
        <begin position="16"/>
        <end position="75"/>
    </location>
</feature>
<evidence type="ECO:0000256" key="1">
    <source>
        <dbReference type="SAM" id="MobiDB-lite"/>
    </source>
</evidence>
<keyword evidence="4" id="KW-1185">Reference proteome</keyword>
<dbReference type="Pfam" id="PF05633">
    <property type="entry name" value="ROH1-like"/>
    <property type="match status" value="1"/>
</dbReference>
<accession>A0A9R1Q7N2</accession>
<gene>
    <name evidence="3" type="ORF">TRITD_3Bv1G018740</name>
</gene>
<dbReference type="AlphaFoldDB" id="A0A9R1Q7N2"/>
<dbReference type="Gramene" id="TRITD3Bv1G018740.1">
    <property type="protein sequence ID" value="TRITD3Bv1G018740.1"/>
    <property type="gene ID" value="TRITD3Bv1G018740"/>
</dbReference>
<reference evidence="3 4" key="1">
    <citation type="submission" date="2017-09" db="EMBL/GenBank/DDBJ databases">
        <authorList>
            <consortium name="International Durum Wheat Genome Sequencing Consortium (IDWGSC)"/>
            <person name="Milanesi L."/>
        </authorList>
    </citation>
    <scope>NUCLEOTIDE SEQUENCE [LARGE SCALE GENOMIC DNA]</scope>
    <source>
        <strain evidence="4">cv. Svevo</strain>
    </source>
</reference>
<keyword evidence="2" id="KW-0732">Signal</keyword>
<protein>
    <submittedName>
        <fullName evidence="3">Uncharacterized protein</fullName>
    </submittedName>
</protein>
<organism evidence="3 4">
    <name type="scientific">Triticum turgidum subsp. durum</name>
    <name type="common">Durum wheat</name>
    <name type="synonym">Triticum durum</name>
    <dbReference type="NCBI Taxonomy" id="4567"/>
    <lineage>
        <taxon>Eukaryota</taxon>
        <taxon>Viridiplantae</taxon>
        <taxon>Streptophyta</taxon>
        <taxon>Embryophyta</taxon>
        <taxon>Tracheophyta</taxon>
        <taxon>Spermatophyta</taxon>
        <taxon>Magnoliopsida</taxon>
        <taxon>Liliopsida</taxon>
        <taxon>Poales</taxon>
        <taxon>Poaceae</taxon>
        <taxon>BOP clade</taxon>
        <taxon>Pooideae</taxon>
        <taxon>Triticodae</taxon>
        <taxon>Triticeae</taxon>
        <taxon>Triticinae</taxon>
        <taxon>Triticum</taxon>
    </lineage>
</organism>
<feature type="region of interest" description="Disordered" evidence="1">
    <location>
        <begin position="50"/>
        <end position="75"/>
    </location>
</feature>
<evidence type="ECO:0000313" key="4">
    <source>
        <dbReference type="Proteomes" id="UP000324705"/>
    </source>
</evidence>
<dbReference type="EMBL" id="LT934116">
    <property type="protein sequence ID" value="VAH72022.1"/>
    <property type="molecule type" value="Genomic_DNA"/>
</dbReference>
<feature type="signal peptide" evidence="2">
    <location>
        <begin position="1"/>
        <end position="15"/>
    </location>
</feature>
<name>A0A9R1Q7N2_TRITD</name>
<proteinExistence type="predicted"/>
<sequence length="75" mass="7900">MSSVLVFAMWALVATGPCQDRASTTAPVVPAKQAHWAVPMTAIREEIIEESRRRGKKGSSSGASSPVSTGLLAEM</sequence>
<dbReference type="Proteomes" id="UP000324705">
    <property type="component" value="Chromosome 3B"/>
</dbReference>